<dbReference type="PANTHER" id="PTHR43775">
    <property type="entry name" value="FATTY ACID SYNTHASE"/>
    <property type="match status" value="1"/>
</dbReference>
<dbReference type="CDD" id="cd00833">
    <property type="entry name" value="PKS"/>
    <property type="match status" value="1"/>
</dbReference>
<dbReference type="InterPro" id="IPR018201">
    <property type="entry name" value="Ketoacyl_synth_AS"/>
</dbReference>
<dbReference type="PROSITE" id="PS00606">
    <property type="entry name" value="KS3_1"/>
    <property type="match status" value="1"/>
</dbReference>
<protein>
    <submittedName>
        <fullName evidence="4">Mycobactin polyketide synthetase MbtC</fullName>
    </submittedName>
</protein>
<dbReference type="SMART" id="SM00825">
    <property type="entry name" value="PKS_KS"/>
    <property type="match status" value="1"/>
</dbReference>
<dbReference type="InterPro" id="IPR016039">
    <property type="entry name" value="Thiolase-like"/>
</dbReference>
<sequence>MSSIVITGMGVAAPGGVTGPTSLWRMLEAGRDVLGPLPRDRGWPLDLLFSLGDRPGWAPVPDSGGFLDDAAEFDAAFFGVAPREAPALDPQQRVGLRVAWEALENAGLNPASLSGQWGGCFIGASYTEYGPRIDEVNELSGFRGTGVSLSAVSGRVSHALGLHGPSMTVDAACASSLAAISAAVASVASGESDWALAGGVCVMGSAAPFVEFSANGAISADGRCRPYSSRASGTVWSEGAALFVVEREDAARARGARILGRVRAAVVNHNGSGAPLAVPSQRAQEALCRRALAVSGLAAADITMIEGHGTATAVGDPIELRALHGTYGQPGPDGAPSASIGSIKANLGHAQAAAGGLGLAKVLLSGWHGRIPRSPHIGEPTRALDWEETRLRPAMASAEWPACDGRRCAVASSFGMAGTNAQLIIEMDERGGDSAPGDTEGASR</sequence>
<dbReference type="RefSeq" id="WP_209653339.1">
    <property type="nucleotide sequence ID" value="NZ_CP047357.1"/>
</dbReference>
<dbReference type="PANTHER" id="PTHR43775:SF51">
    <property type="entry name" value="INACTIVE PHENOLPHTHIOCEROL SYNTHESIS POLYKETIDE SYNTHASE TYPE I PKS1-RELATED"/>
    <property type="match status" value="1"/>
</dbReference>
<evidence type="ECO:0000256" key="2">
    <source>
        <dbReference type="RuleBase" id="RU003694"/>
    </source>
</evidence>
<dbReference type="Pfam" id="PF00109">
    <property type="entry name" value="ketoacyl-synt"/>
    <property type="match status" value="1"/>
</dbReference>
<comment type="caution">
    <text evidence="4">The sequence shown here is derived from an EMBL/GenBank/DDBJ whole genome shotgun (WGS) entry which is preliminary data.</text>
</comment>
<dbReference type="PROSITE" id="PS52004">
    <property type="entry name" value="KS3_2"/>
    <property type="match status" value="1"/>
</dbReference>
<dbReference type="InterPro" id="IPR014030">
    <property type="entry name" value="Ketoacyl_synth_N"/>
</dbReference>
<evidence type="ECO:0000313" key="4">
    <source>
        <dbReference type="EMBL" id="MBP2332840.1"/>
    </source>
</evidence>
<dbReference type="InterPro" id="IPR050091">
    <property type="entry name" value="PKS_NRPS_Biosynth_Enz"/>
</dbReference>
<dbReference type="InterPro" id="IPR020841">
    <property type="entry name" value="PKS_Beta-ketoAc_synthase_dom"/>
</dbReference>
<proteinExistence type="inferred from homology"/>
<accession>A0ABS4U903</accession>
<evidence type="ECO:0000256" key="1">
    <source>
        <dbReference type="ARBA" id="ARBA00022679"/>
    </source>
</evidence>
<keyword evidence="5" id="KW-1185">Reference proteome</keyword>
<gene>
    <name evidence="4" type="ORF">JOF33_001539</name>
</gene>
<dbReference type="EMBL" id="JAGINY010000001">
    <property type="protein sequence ID" value="MBP2332840.1"/>
    <property type="molecule type" value="Genomic_DNA"/>
</dbReference>
<name>A0ABS4U903_9CORY</name>
<dbReference type="Pfam" id="PF02801">
    <property type="entry name" value="Ketoacyl-synt_C"/>
    <property type="match status" value="1"/>
</dbReference>
<keyword evidence="1 2" id="KW-0808">Transferase</keyword>
<dbReference type="Proteomes" id="UP001519305">
    <property type="component" value="Unassembled WGS sequence"/>
</dbReference>
<dbReference type="Gene3D" id="3.40.47.10">
    <property type="match status" value="1"/>
</dbReference>
<comment type="similarity">
    <text evidence="2">Belongs to the thiolase-like superfamily. Beta-ketoacyl-ACP synthases family.</text>
</comment>
<evidence type="ECO:0000313" key="5">
    <source>
        <dbReference type="Proteomes" id="UP001519305"/>
    </source>
</evidence>
<evidence type="ECO:0000259" key="3">
    <source>
        <dbReference type="PROSITE" id="PS52004"/>
    </source>
</evidence>
<reference evidence="4 5" key="1">
    <citation type="submission" date="2021-03" db="EMBL/GenBank/DDBJ databases">
        <title>Sequencing the genomes of 1000 actinobacteria strains.</title>
        <authorList>
            <person name="Klenk H.-P."/>
        </authorList>
    </citation>
    <scope>NUCLEOTIDE SEQUENCE [LARGE SCALE GENOMIC DNA]</scope>
    <source>
        <strain evidence="4 5">DSM 44506</strain>
    </source>
</reference>
<dbReference type="SUPFAM" id="SSF53901">
    <property type="entry name" value="Thiolase-like"/>
    <property type="match status" value="1"/>
</dbReference>
<dbReference type="InterPro" id="IPR014031">
    <property type="entry name" value="Ketoacyl_synth_C"/>
</dbReference>
<organism evidence="4 5">
    <name type="scientific">Corynebacterium freneyi</name>
    <dbReference type="NCBI Taxonomy" id="134034"/>
    <lineage>
        <taxon>Bacteria</taxon>
        <taxon>Bacillati</taxon>
        <taxon>Actinomycetota</taxon>
        <taxon>Actinomycetes</taxon>
        <taxon>Mycobacteriales</taxon>
        <taxon>Corynebacteriaceae</taxon>
        <taxon>Corynebacterium</taxon>
    </lineage>
</organism>
<feature type="domain" description="Ketosynthase family 3 (KS3)" evidence="3">
    <location>
        <begin position="1"/>
        <end position="427"/>
    </location>
</feature>